<dbReference type="InterPro" id="IPR001611">
    <property type="entry name" value="Leu-rich_rpt"/>
</dbReference>
<dbReference type="SUPFAM" id="SSF52058">
    <property type="entry name" value="L domain-like"/>
    <property type="match status" value="1"/>
</dbReference>
<dbReference type="PROSITE" id="PS51257">
    <property type="entry name" value="PROKAR_LIPOPROTEIN"/>
    <property type="match status" value="1"/>
</dbReference>
<reference evidence="14" key="1">
    <citation type="submission" date="2015-02" db="EMBL/GenBank/DDBJ databases">
        <title>Genome sequencing for Strongylocentrotus purpuratus.</title>
        <authorList>
            <person name="Murali S."/>
            <person name="Liu Y."/>
            <person name="Vee V."/>
            <person name="English A."/>
            <person name="Wang M."/>
            <person name="Skinner E."/>
            <person name="Han Y."/>
            <person name="Muzny D.M."/>
            <person name="Worley K.C."/>
            <person name="Gibbs R.A."/>
        </authorList>
    </citation>
    <scope>NUCLEOTIDE SEQUENCE</scope>
</reference>
<dbReference type="PANTHER" id="PTHR24368">
    <property type="entry name" value="AMPHOTERIN-INDUCED PROTEIN"/>
    <property type="match status" value="1"/>
</dbReference>
<feature type="domain" description="TIR" evidence="12">
    <location>
        <begin position="255"/>
        <end position="397"/>
    </location>
</feature>
<feature type="signal peptide" evidence="11">
    <location>
        <begin position="1"/>
        <end position="18"/>
    </location>
</feature>
<feature type="transmembrane region" description="Helical" evidence="10">
    <location>
        <begin position="202"/>
        <end position="223"/>
    </location>
</feature>
<dbReference type="Gene3D" id="3.80.10.10">
    <property type="entry name" value="Ribonuclease Inhibitor"/>
    <property type="match status" value="1"/>
</dbReference>
<dbReference type="RefSeq" id="XP_030842321.1">
    <property type="nucleotide sequence ID" value="XM_030986461.1"/>
</dbReference>
<dbReference type="GO" id="GO:0007165">
    <property type="term" value="P:signal transduction"/>
    <property type="evidence" value="ECO:0007669"/>
    <property type="project" value="InterPro"/>
</dbReference>
<comment type="subcellular location">
    <subcellularLocation>
        <location evidence="1">Cell membrane</location>
        <topology evidence="1">Single-pass type I membrane protein</topology>
    </subcellularLocation>
</comment>
<keyword evidence="7 10" id="KW-0472">Membrane</keyword>
<evidence type="ECO:0000259" key="12">
    <source>
        <dbReference type="PROSITE" id="PS50104"/>
    </source>
</evidence>
<evidence type="ECO:0000313" key="14">
    <source>
        <dbReference type="Proteomes" id="UP000007110"/>
    </source>
</evidence>
<dbReference type="PANTHER" id="PTHR24368:SF210">
    <property type="entry name" value="SURFACE ANTIGEN BSPA-LIKE"/>
    <property type="match status" value="1"/>
</dbReference>
<dbReference type="InterPro" id="IPR035897">
    <property type="entry name" value="Toll_tir_struct_dom_sf"/>
</dbReference>
<reference evidence="13" key="2">
    <citation type="submission" date="2021-01" db="UniProtKB">
        <authorList>
            <consortium name="EnsemblMetazoa"/>
        </authorList>
    </citation>
    <scope>IDENTIFICATION</scope>
</reference>
<dbReference type="KEGG" id="spu:115924330"/>
<dbReference type="OMA" id="YSAFISC"/>
<evidence type="ECO:0000256" key="7">
    <source>
        <dbReference type="ARBA" id="ARBA00023136"/>
    </source>
</evidence>
<dbReference type="EnsemblMetazoa" id="XM_030986461">
    <property type="protein sequence ID" value="XP_030842321"/>
    <property type="gene ID" value="LOC115924330"/>
</dbReference>
<evidence type="ECO:0000256" key="1">
    <source>
        <dbReference type="ARBA" id="ARBA00004251"/>
    </source>
</evidence>
<dbReference type="SUPFAM" id="SSF52200">
    <property type="entry name" value="Toll/Interleukin receptor TIR domain"/>
    <property type="match status" value="1"/>
</dbReference>
<keyword evidence="5 11" id="KW-0732">Signal</keyword>
<dbReference type="InParanoid" id="A0A7M7NVY7"/>
<dbReference type="Proteomes" id="UP000007110">
    <property type="component" value="Unassembled WGS sequence"/>
</dbReference>
<protein>
    <recommendedName>
        <fullName evidence="12">TIR domain-containing protein</fullName>
    </recommendedName>
</protein>
<evidence type="ECO:0000256" key="4">
    <source>
        <dbReference type="ARBA" id="ARBA00022692"/>
    </source>
</evidence>
<dbReference type="AlphaFoldDB" id="A0A7M7NVY7"/>
<accession>A0A7M7NVY7</accession>
<evidence type="ECO:0000313" key="13">
    <source>
        <dbReference type="EnsemblMetazoa" id="XP_030842321"/>
    </source>
</evidence>
<dbReference type="GO" id="GO:0005886">
    <property type="term" value="C:plasma membrane"/>
    <property type="evidence" value="ECO:0007669"/>
    <property type="project" value="UniProtKB-SubCell"/>
</dbReference>
<dbReference type="GeneID" id="115924330"/>
<dbReference type="PROSITE" id="PS50104">
    <property type="entry name" value="TIR"/>
    <property type="match status" value="1"/>
</dbReference>
<evidence type="ECO:0000256" key="6">
    <source>
        <dbReference type="ARBA" id="ARBA00022989"/>
    </source>
</evidence>
<evidence type="ECO:0000256" key="8">
    <source>
        <dbReference type="ARBA" id="ARBA00023170"/>
    </source>
</evidence>
<dbReference type="OrthoDB" id="6427626at2759"/>
<keyword evidence="14" id="KW-1185">Reference proteome</keyword>
<evidence type="ECO:0000256" key="11">
    <source>
        <dbReference type="SAM" id="SignalP"/>
    </source>
</evidence>
<sequence>MASKHHLFLLLLMVACCGLPLTVELLLGDATPLTSSFQPRLGSSFRKCHQDFELKEANCKKRGLDSKLALRGNTIKQLHSDLLTGLKYLKSIDLERNLLTYLAEDIFSNNKILTNISLANNKISLFNKSTFTPIKSSRSSLDLSGNPIICNCDLKWLLVWLNGPIRLINEEATSCSFASMLPLREKPLLDFDVNILCTSDNILLVCLIPLAGISVIVIVVLVYHNRWPLRYKFFLLKLAALGYMEIQDARDHNDYEFDLNVIFYDDDEEWVRQFLQPALEEQLPQFQKNVFGDGDLVPGMHYLDSVDYVVSHSYKTIILLSTAAVQDRWFMLKFRTAMDHVSDTQTEFVVVVFLEDIPDDEIPFLARLYLRDGRPYLHWTEDVRGHDYFWDKLVKTLTINLRTNDLVPNE</sequence>
<keyword evidence="6 10" id="KW-1133">Transmembrane helix</keyword>
<evidence type="ECO:0000256" key="2">
    <source>
        <dbReference type="ARBA" id="ARBA00009634"/>
    </source>
</evidence>
<dbReference type="InterPro" id="IPR031283">
    <property type="entry name" value="AMIGO"/>
</dbReference>
<dbReference type="Gene3D" id="3.40.50.10140">
    <property type="entry name" value="Toll/interleukin-1 receptor homology (TIR) domain"/>
    <property type="match status" value="1"/>
</dbReference>
<evidence type="ECO:0000256" key="3">
    <source>
        <dbReference type="ARBA" id="ARBA00022614"/>
    </source>
</evidence>
<feature type="chain" id="PRO_5029757266" description="TIR domain-containing protein" evidence="11">
    <location>
        <begin position="19"/>
        <end position="410"/>
    </location>
</feature>
<evidence type="ECO:0000256" key="9">
    <source>
        <dbReference type="ARBA" id="ARBA00023180"/>
    </source>
</evidence>
<keyword evidence="8" id="KW-0675">Receptor</keyword>
<dbReference type="InterPro" id="IPR000157">
    <property type="entry name" value="TIR_dom"/>
</dbReference>
<keyword evidence="4 10" id="KW-0812">Transmembrane</keyword>
<dbReference type="SMART" id="SM00082">
    <property type="entry name" value="LRRCT"/>
    <property type="match status" value="1"/>
</dbReference>
<comment type="similarity">
    <text evidence="2">Belongs to the Toll-like receptor family.</text>
</comment>
<evidence type="ECO:0000256" key="10">
    <source>
        <dbReference type="SAM" id="Phobius"/>
    </source>
</evidence>
<dbReference type="Pfam" id="PF13855">
    <property type="entry name" value="LRR_8"/>
    <property type="match status" value="1"/>
</dbReference>
<evidence type="ECO:0000256" key="5">
    <source>
        <dbReference type="ARBA" id="ARBA00022729"/>
    </source>
</evidence>
<dbReference type="Pfam" id="PF01582">
    <property type="entry name" value="TIR"/>
    <property type="match status" value="1"/>
</dbReference>
<dbReference type="SMART" id="SM00255">
    <property type="entry name" value="TIR"/>
    <property type="match status" value="1"/>
</dbReference>
<dbReference type="InterPro" id="IPR032675">
    <property type="entry name" value="LRR_dom_sf"/>
</dbReference>
<proteinExistence type="inferred from homology"/>
<dbReference type="InterPro" id="IPR000483">
    <property type="entry name" value="Cys-rich_flank_reg_C"/>
</dbReference>
<name>A0A7M7NVY7_STRPU</name>
<organism evidence="13 14">
    <name type="scientific">Strongylocentrotus purpuratus</name>
    <name type="common">Purple sea urchin</name>
    <dbReference type="NCBI Taxonomy" id="7668"/>
    <lineage>
        <taxon>Eukaryota</taxon>
        <taxon>Metazoa</taxon>
        <taxon>Echinodermata</taxon>
        <taxon>Eleutherozoa</taxon>
        <taxon>Echinozoa</taxon>
        <taxon>Echinoidea</taxon>
        <taxon>Euechinoidea</taxon>
        <taxon>Echinacea</taxon>
        <taxon>Camarodonta</taxon>
        <taxon>Echinidea</taxon>
        <taxon>Strongylocentrotidae</taxon>
        <taxon>Strongylocentrotus</taxon>
    </lineage>
</organism>
<keyword evidence="9" id="KW-0325">Glycoprotein</keyword>
<keyword evidence="3" id="KW-0433">Leucine-rich repeat</keyword>